<proteinExistence type="inferred from homology"/>
<evidence type="ECO:0000256" key="2">
    <source>
        <dbReference type="ARBA" id="ARBA00022980"/>
    </source>
</evidence>
<dbReference type="NCBIfam" id="TIGR00030">
    <property type="entry name" value="S21p"/>
    <property type="match status" value="1"/>
</dbReference>
<keyword evidence="6" id="KW-1185">Reference proteome</keyword>
<gene>
    <name evidence="5" type="ORF">QJS04_geneDACA016738</name>
</gene>
<dbReference type="HAMAP" id="MF_00358">
    <property type="entry name" value="Ribosomal_bS21"/>
    <property type="match status" value="1"/>
</dbReference>
<dbReference type="InterPro" id="IPR001911">
    <property type="entry name" value="Ribosomal_bS21"/>
</dbReference>
<evidence type="ECO:0000256" key="3">
    <source>
        <dbReference type="ARBA" id="ARBA00023274"/>
    </source>
</evidence>
<dbReference type="PRINTS" id="PR00976">
    <property type="entry name" value="RIBOSOMALS21"/>
</dbReference>
<dbReference type="GO" id="GO:0005840">
    <property type="term" value="C:ribosome"/>
    <property type="evidence" value="ECO:0007669"/>
    <property type="project" value="UniProtKB-KW"/>
</dbReference>
<reference evidence="5" key="2">
    <citation type="submission" date="2023-06" db="EMBL/GenBank/DDBJ databases">
        <authorList>
            <person name="Ma L."/>
            <person name="Liu K.-W."/>
            <person name="Li Z."/>
            <person name="Hsiao Y.-Y."/>
            <person name="Qi Y."/>
            <person name="Fu T."/>
            <person name="Tang G."/>
            <person name="Zhang D."/>
            <person name="Sun W.-H."/>
            <person name="Liu D.-K."/>
            <person name="Li Y."/>
            <person name="Chen G.-Z."/>
            <person name="Liu X.-D."/>
            <person name="Liao X.-Y."/>
            <person name="Jiang Y.-T."/>
            <person name="Yu X."/>
            <person name="Hao Y."/>
            <person name="Huang J."/>
            <person name="Zhao X.-W."/>
            <person name="Ke S."/>
            <person name="Chen Y.-Y."/>
            <person name="Wu W.-L."/>
            <person name="Hsu J.-L."/>
            <person name="Lin Y.-F."/>
            <person name="Huang M.-D."/>
            <person name="Li C.-Y."/>
            <person name="Huang L."/>
            <person name="Wang Z.-W."/>
            <person name="Zhao X."/>
            <person name="Zhong W.-Y."/>
            <person name="Peng D.-H."/>
            <person name="Ahmad S."/>
            <person name="Lan S."/>
            <person name="Zhang J.-S."/>
            <person name="Tsai W.-C."/>
            <person name="Van De Peer Y."/>
            <person name="Liu Z.-J."/>
        </authorList>
    </citation>
    <scope>NUCLEOTIDE SEQUENCE</scope>
    <source>
        <strain evidence="5">SCP</strain>
        <tissue evidence="5">Leaves</tissue>
    </source>
</reference>
<dbReference type="GO" id="GO:0003735">
    <property type="term" value="F:structural constituent of ribosome"/>
    <property type="evidence" value="ECO:0007669"/>
    <property type="project" value="InterPro"/>
</dbReference>
<evidence type="ECO:0000256" key="1">
    <source>
        <dbReference type="ARBA" id="ARBA00006640"/>
    </source>
</evidence>
<dbReference type="EMBL" id="JAUJYN010000007">
    <property type="protein sequence ID" value="KAK1266228.1"/>
    <property type="molecule type" value="Genomic_DNA"/>
</dbReference>
<dbReference type="PANTHER" id="PTHR21109:SF27">
    <property type="entry name" value="30S RIBOSOMAL PROTEIN S21, CHLOROPLASTIC"/>
    <property type="match status" value="1"/>
</dbReference>
<keyword evidence="3" id="KW-0687">Ribonucleoprotein</keyword>
<evidence type="ECO:0000313" key="5">
    <source>
        <dbReference type="EMBL" id="KAK1266228.1"/>
    </source>
</evidence>
<comment type="similarity">
    <text evidence="1">Belongs to the bacterial ribosomal protein bS21 family.</text>
</comment>
<evidence type="ECO:0008006" key="7">
    <source>
        <dbReference type="Google" id="ProtNLM"/>
    </source>
</evidence>
<dbReference type="GO" id="GO:1990904">
    <property type="term" value="C:ribonucleoprotein complex"/>
    <property type="evidence" value="ECO:0007669"/>
    <property type="project" value="UniProtKB-KW"/>
</dbReference>
<evidence type="ECO:0000256" key="4">
    <source>
        <dbReference type="SAM" id="MobiDB-lite"/>
    </source>
</evidence>
<dbReference type="PANTHER" id="PTHR21109">
    <property type="entry name" value="MITOCHONDRIAL 28S RIBOSOMAL PROTEIN S21"/>
    <property type="match status" value="1"/>
</dbReference>
<keyword evidence="2" id="KW-0689">Ribosomal protein</keyword>
<dbReference type="Pfam" id="PF01165">
    <property type="entry name" value="Ribosomal_S21"/>
    <property type="match status" value="1"/>
</dbReference>
<name>A0AAV9AQ32_ACOGR</name>
<dbReference type="AlphaFoldDB" id="A0AAV9AQ32"/>
<dbReference type="Proteomes" id="UP001179952">
    <property type="component" value="Unassembled WGS sequence"/>
</dbReference>
<protein>
    <recommendedName>
        <fullName evidence="7">Mitochondrial ribosomal protein S21</fullName>
    </recommendedName>
</protein>
<feature type="compositionally biased region" description="Basic residues" evidence="4">
    <location>
        <begin position="111"/>
        <end position="129"/>
    </location>
</feature>
<evidence type="ECO:0000313" key="6">
    <source>
        <dbReference type="Proteomes" id="UP001179952"/>
    </source>
</evidence>
<comment type="caution">
    <text evidence="5">The sequence shown here is derived from an EMBL/GenBank/DDBJ whole genome shotgun (WGS) entry which is preliminary data.</text>
</comment>
<organism evidence="5 6">
    <name type="scientific">Acorus gramineus</name>
    <name type="common">Dwarf sweet flag</name>
    <dbReference type="NCBI Taxonomy" id="55184"/>
    <lineage>
        <taxon>Eukaryota</taxon>
        <taxon>Viridiplantae</taxon>
        <taxon>Streptophyta</taxon>
        <taxon>Embryophyta</taxon>
        <taxon>Tracheophyta</taxon>
        <taxon>Spermatophyta</taxon>
        <taxon>Magnoliopsida</taxon>
        <taxon>Liliopsida</taxon>
        <taxon>Acoraceae</taxon>
        <taxon>Acorus</taxon>
    </lineage>
</organism>
<sequence>MAFTCLSKPFSLFSPLDPNPPPTIPKSIRTTKAHLLHFPKTHLPLLCLTKTITSISQSKSLCLKAGYNVQMIVGEEEGEEVVVRRFRREVLRAGVIQECRRRRFFEDKQEKRKRKIKEASKRNRRRRRMQITPLSDKQEENKKEEEEDNWDLPEGELPY</sequence>
<accession>A0AAV9AQ32</accession>
<dbReference type="GO" id="GO:0006412">
    <property type="term" value="P:translation"/>
    <property type="evidence" value="ECO:0007669"/>
    <property type="project" value="InterPro"/>
</dbReference>
<feature type="compositionally biased region" description="Acidic residues" evidence="4">
    <location>
        <begin position="145"/>
        <end position="159"/>
    </location>
</feature>
<dbReference type="Gene3D" id="1.20.5.1150">
    <property type="entry name" value="Ribosomal protein S8"/>
    <property type="match status" value="1"/>
</dbReference>
<feature type="region of interest" description="Disordered" evidence="4">
    <location>
        <begin position="110"/>
        <end position="159"/>
    </location>
</feature>
<reference evidence="5" key="1">
    <citation type="journal article" date="2023" name="Nat. Commun.">
        <title>Diploid and tetraploid genomes of Acorus and the evolution of monocots.</title>
        <authorList>
            <person name="Ma L."/>
            <person name="Liu K.W."/>
            <person name="Li Z."/>
            <person name="Hsiao Y.Y."/>
            <person name="Qi Y."/>
            <person name="Fu T."/>
            <person name="Tang G.D."/>
            <person name="Zhang D."/>
            <person name="Sun W.H."/>
            <person name="Liu D.K."/>
            <person name="Li Y."/>
            <person name="Chen G.Z."/>
            <person name="Liu X.D."/>
            <person name="Liao X.Y."/>
            <person name="Jiang Y.T."/>
            <person name="Yu X."/>
            <person name="Hao Y."/>
            <person name="Huang J."/>
            <person name="Zhao X.W."/>
            <person name="Ke S."/>
            <person name="Chen Y.Y."/>
            <person name="Wu W.L."/>
            <person name="Hsu J.L."/>
            <person name="Lin Y.F."/>
            <person name="Huang M.D."/>
            <person name="Li C.Y."/>
            <person name="Huang L."/>
            <person name="Wang Z.W."/>
            <person name="Zhao X."/>
            <person name="Zhong W.Y."/>
            <person name="Peng D.H."/>
            <person name="Ahmad S."/>
            <person name="Lan S."/>
            <person name="Zhang J.S."/>
            <person name="Tsai W.C."/>
            <person name="Van de Peer Y."/>
            <person name="Liu Z.J."/>
        </authorList>
    </citation>
    <scope>NUCLEOTIDE SEQUENCE</scope>
    <source>
        <strain evidence="5">SCP</strain>
    </source>
</reference>
<dbReference type="InterPro" id="IPR038380">
    <property type="entry name" value="Ribosomal_bS21_sf"/>
</dbReference>